<dbReference type="GO" id="GO:0042158">
    <property type="term" value="P:lipoprotein biosynthetic process"/>
    <property type="evidence" value="ECO:0007669"/>
    <property type="project" value="UniProtKB-UniRule"/>
</dbReference>
<evidence type="ECO:0000313" key="9">
    <source>
        <dbReference type="EMBL" id="ABX40452.1"/>
    </source>
</evidence>
<name>A9KQE3_LACP7</name>
<dbReference type="OrthoDB" id="871140at2"/>
<keyword evidence="2 7" id="KW-1003">Cell membrane</keyword>
<proteinExistence type="inferred from homology"/>
<comment type="subcellular location">
    <subcellularLocation>
        <location evidence="7">Cell membrane</location>
        <topology evidence="7">Multi-pass membrane protein</topology>
    </subcellularLocation>
</comment>
<reference evidence="10" key="1">
    <citation type="submission" date="2007-11" db="EMBL/GenBank/DDBJ databases">
        <title>Complete genome sequence of Clostridium phytofermentans ISDg.</title>
        <authorList>
            <person name="Leschine S.B."/>
            <person name="Warnick T.A."/>
            <person name="Blanchard J.L."/>
            <person name="Schnell D.J."/>
            <person name="Petit E.L."/>
            <person name="LaTouf W.G."/>
            <person name="Copeland A."/>
            <person name="Lucas S."/>
            <person name="Lapidus A."/>
            <person name="Barry K."/>
            <person name="Glavina del Rio T."/>
            <person name="Dalin E."/>
            <person name="Tice H."/>
            <person name="Pitluck S."/>
            <person name="Kiss H."/>
            <person name="Brettin T."/>
            <person name="Bruce D."/>
            <person name="Detter J.C."/>
            <person name="Han C."/>
            <person name="Kuske C."/>
            <person name="Schmutz J."/>
            <person name="Larimer F."/>
            <person name="Land M."/>
            <person name="Hauser L."/>
            <person name="Kyrpides N."/>
            <person name="Kim E.A."/>
            <person name="Richardson P."/>
        </authorList>
    </citation>
    <scope>NUCLEOTIDE SEQUENCE [LARGE SCALE GENOMIC DNA]</scope>
    <source>
        <strain evidence="10">ATCC 700394 / DSM 18823 / ISDg</strain>
    </source>
</reference>
<evidence type="ECO:0000256" key="7">
    <source>
        <dbReference type="HAMAP-Rule" id="MF_01147"/>
    </source>
</evidence>
<dbReference type="Pfam" id="PF01790">
    <property type="entry name" value="LGT"/>
    <property type="match status" value="1"/>
</dbReference>
<dbReference type="HAMAP" id="MF_01147">
    <property type="entry name" value="Lgt"/>
    <property type="match status" value="1"/>
</dbReference>
<evidence type="ECO:0000256" key="2">
    <source>
        <dbReference type="ARBA" id="ARBA00022475"/>
    </source>
</evidence>
<dbReference type="EC" id="2.5.1.145" evidence="7"/>
<accession>A9KQE3</accession>
<dbReference type="InterPro" id="IPR001640">
    <property type="entry name" value="Lgt"/>
</dbReference>
<feature type="transmembrane region" description="Helical" evidence="7">
    <location>
        <begin position="190"/>
        <end position="209"/>
    </location>
</feature>
<comment type="function">
    <text evidence="7">Catalyzes the transfer of the diacylglyceryl group from phosphatidylglycerol to the sulfhydryl group of the N-terminal cysteine of a prolipoprotein, the first step in the formation of mature lipoproteins.</text>
</comment>
<feature type="region of interest" description="Disordered" evidence="8">
    <location>
        <begin position="265"/>
        <end position="295"/>
    </location>
</feature>
<dbReference type="GO" id="GO:0008961">
    <property type="term" value="F:phosphatidylglycerol-prolipoprotein diacylglyceryl transferase activity"/>
    <property type="evidence" value="ECO:0007669"/>
    <property type="project" value="UniProtKB-UniRule"/>
</dbReference>
<dbReference type="STRING" id="357809.Cphy_0062"/>
<evidence type="ECO:0000256" key="6">
    <source>
        <dbReference type="ARBA" id="ARBA00023136"/>
    </source>
</evidence>
<dbReference type="EMBL" id="CP000885">
    <property type="protein sequence ID" value="ABX40452.1"/>
    <property type="molecule type" value="Genomic_DNA"/>
</dbReference>
<feature type="binding site" evidence="7">
    <location>
        <position position="129"/>
    </location>
    <ligand>
        <name>a 1,2-diacyl-sn-glycero-3-phospho-(1'-sn-glycerol)</name>
        <dbReference type="ChEBI" id="CHEBI:64716"/>
    </ligand>
</feature>
<feature type="transmembrane region" description="Helical" evidence="7">
    <location>
        <begin position="45"/>
        <end position="66"/>
    </location>
</feature>
<organism evidence="9 10">
    <name type="scientific">Lachnoclostridium phytofermentans (strain ATCC 700394 / DSM 18823 / ISDg)</name>
    <name type="common">Clostridium phytofermentans</name>
    <dbReference type="NCBI Taxonomy" id="357809"/>
    <lineage>
        <taxon>Bacteria</taxon>
        <taxon>Bacillati</taxon>
        <taxon>Bacillota</taxon>
        <taxon>Clostridia</taxon>
        <taxon>Lachnospirales</taxon>
        <taxon>Lachnospiraceae</taxon>
    </lineage>
</organism>
<feature type="transmembrane region" description="Helical" evidence="7">
    <location>
        <begin position="86"/>
        <end position="104"/>
    </location>
</feature>
<keyword evidence="5 7" id="KW-1133">Transmembrane helix</keyword>
<sequence>MKNELIAIGPIKVYGYGLMIAIAILSAYSLTEYRAKKLKLEHEKVFSLVIWCATGGLLGAKLLYYITQIPEIINDPSILWKVTDGFVVYGGIIGGIFAGFLFCIKHKLNFLTYFDLAMPSIALAQGFGRIGCFLSGCCYGVETNCALGIVFHNSEYAPNGIRLVPTQLISSGMDFLHCFLLLFYAKRKKANGQVAALYLICYSIGRFVLEYFRGDLVRGNVGRFSTSQFISIFLLIIGIVFFVVLSLTAKKEVLNDSDEMVANVTEDQTNITNNSEELDSYSLTEDEEKSKDETL</sequence>
<dbReference type="PANTHER" id="PTHR30589">
    <property type="entry name" value="PROLIPOPROTEIN DIACYLGLYCERYL TRANSFERASE"/>
    <property type="match status" value="1"/>
</dbReference>
<keyword evidence="9" id="KW-0449">Lipoprotein</keyword>
<dbReference type="eggNOG" id="COG0682">
    <property type="taxonomic scope" value="Bacteria"/>
</dbReference>
<dbReference type="PANTHER" id="PTHR30589:SF0">
    <property type="entry name" value="PHOSPHATIDYLGLYCEROL--PROLIPOPROTEIN DIACYLGLYCERYL TRANSFERASE"/>
    <property type="match status" value="1"/>
</dbReference>
<feature type="compositionally biased region" description="Acidic residues" evidence="8">
    <location>
        <begin position="276"/>
        <end position="287"/>
    </location>
</feature>
<keyword evidence="6 7" id="KW-0472">Membrane</keyword>
<comment type="similarity">
    <text evidence="1 7">Belongs to the Lgt family.</text>
</comment>
<comment type="pathway">
    <text evidence="7">Protein modification; lipoprotein biosynthesis (diacylglyceryl transfer).</text>
</comment>
<feature type="compositionally biased region" description="Polar residues" evidence="8">
    <location>
        <begin position="265"/>
        <end position="275"/>
    </location>
</feature>
<comment type="catalytic activity">
    <reaction evidence="7">
        <text>L-cysteinyl-[prolipoprotein] + a 1,2-diacyl-sn-glycero-3-phospho-(1'-sn-glycerol) = an S-1,2-diacyl-sn-glyceryl-L-cysteinyl-[prolipoprotein] + sn-glycerol 1-phosphate + H(+)</text>
        <dbReference type="Rhea" id="RHEA:56712"/>
        <dbReference type="Rhea" id="RHEA-COMP:14679"/>
        <dbReference type="Rhea" id="RHEA-COMP:14680"/>
        <dbReference type="ChEBI" id="CHEBI:15378"/>
        <dbReference type="ChEBI" id="CHEBI:29950"/>
        <dbReference type="ChEBI" id="CHEBI:57685"/>
        <dbReference type="ChEBI" id="CHEBI:64716"/>
        <dbReference type="ChEBI" id="CHEBI:140658"/>
        <dbReference type="EC" id="2.5.1.145"/>
    </reaction>
</comment>
<dbReference type="AlphaFoldDB" id="A9KQE3"/>
<evidence type="ECO:0000256" key="5">
    <source>
        <dbReference type="ARBA" id="ARBA00022989"/>
    </source>
</evidence>
<dbReference type="RefSeq" id="WP_012198095.1">
    <property type="nucleotide sequence ID" value="NC_010001.1"/>
</dbReference>
<dbReference type="GO" id="GO:0005886">
    <property type="term" value="C:plasma membrane"/>
    <property type="evidence" value="ECO:0007669"/>
    <property type="project" value="UniProtKB-SubCell"/>
</dbReference>
<protein>
    <recommendedName>
        <fullName evidence="7">Phosphatidylglycerol--prolipoprotein diacylglyceryl transferase</fullName>
        <ecNumber evidence="7">2.5.1.145</ecNumber>
    </recommendedName>
</protein>
<feature type="transmembrane region" description="Helical" evidence="7">
    <location>
        <begin position="229"/>
        <end position="249"/>
    </location>
</feature>
<evidence type="ECO:0000313" key="10">
    <source>
        <dbReference type="Proteomes" id="UP000000370"/>
    </source>
</evidence>
<keyword evidence="10" id="KW-1185">Reference proteome</keyword>
<dbReference type="HOGENOM" id="CLU_013386_1_2_9"/>
<dbReference type="KEGG" id="cpy:Cphy_0062"/>
<dbReference type="UniPathway" id="UPA00664"/>
<keyword evidence="4 7" id="KW-0812">Transmembrane</keyword>
<dbReference type="Proteomes" id="UP000000370">
    <property type="component" value="Chromosome"/>
</dbReference>
<evidence type="ECO:0000256" key="4">
    <source>
        <dbReference type="ARBA" id="ARBA00022692"/>
    </source>
</evidence>
<evidence type="ECO:0000256" key="1">
    <source>
        <dbReference type="ARBA" id="ARBA00007150"/>
    </source>
</evidence>
<keyword evidence="3 7" id="KW-0808">Transferase</keyword>
<dbReference type="NCBIfam" id="TIGR00544">
    <property type="entry name" value="lgt"/>
    <property type="match status" value="1"/>
</dbReference>
<gene>
    <name evidence="7" type="primary">lgt</name>
    <name evidence="9" type="ordered locus">Cphy_0062</name>
</gene>
<evidence type="ECO:0000256" key="8">
    <source>
        <dbReference type="SAM" id="MobiDB-lite"/>
    </source>
</evidence>
<evidence type="ECO:0000256" key="3">
    <source>
        <dbReference type="ARBA" id="ARBA00022679"/>
    </source>
</evidence>
<feature type="transmembrane region" description="Helical" evidence="7">
    <location>
        <begin position="13"/>
        <end position="33"/>
    </location>
</feature>
<dbReference type="NCBIfam" id="NF000778">
    <property type="entry name" value="PRK00052.3-4"/>
    <property type="match status" value="1"/>
</dbReference>